<dbReference type="InterPro" id="IPR001460">
    <property type="entry name" value="PCN-bd_Tpept"/>
</dbReference>
<dbReference type="PANTHER" id="PTHR32282">
    <property type="entry name" value="BINDING PROTEIN TRANSPEPTIDASE, PUTATIVE-RELATED"/>
    <property type="match status" value="1"/>
</dbReference>
<dbReference type="UniPathway" id="UPA00219"/>
<proteinExistence type="inferred from homology"/>
<dbReference type="EMBL" id="QFYQ01000001">
    <property type="protein sequence ID" value="RAK54712.1"/>
    <property type="molecule type" value="Genomic_DNA"/>
</dbReference>
<feature type="domain" description="Penicillin-binding protein transpeptidase" evidence="16">
    <location>
        <begin position="304"/>
        <end position="523"/>
    </location>
</feature>
<keyword evidence="6" id="KW-0328">Glycosyltransferase</keyword>
<accession>A0A328AIQ7</accession>
<dbReference type="GO" id="GO:0008360">
    <property type="term" value="P:regulation of cell shape"/>
    <property type="evidence" value="ECO:0007669"/>
    <property type="project" value="UniProtKB-KW"/>
</dbReference>
<keyword evidence="8" id="KW-0378">Hydrolase</keyword>
<evidence type="ECO:0000259" key="17">
    <source>
        <dbReference type="Pfam" id="PF00912"/>
    </source>
</evidence>
<evidence type="ECO:0000256" key="5">
    <source>
        <dbReference type="ARBA" id="ARBA00022670"/>
    </source>
</evidence>
<comment type="similarity">
    <text evidence="2">In the C-terminal section; belongs to the transpeptidase family.</text>
</comment>
<evidence type="ECO:0000313" key="18">
    <source>
        <dbReference type="EMBL" id="RAK54712.1"/>
    </source>
</evidence>
<evidence type="ECO:0000256" key="13">
    <source>
        <dbReference type="ARBA" id="ARBA00034000"/>
    </source>
</evidence>
<organism evidence="18 19">
    <name type="scientific">Phenylobacterium soli</name>
    <dbReference type="NCBI Taxonomy" id="2170551"/>
    <lineage>
        <taxon>Bacteria</taxon>
        <taxon>Pseudomonadati</taxon>
        <taxon>Pseudomonadota</taxon>
        <taxon>Alphaproteobacteria</taxon>
        <taxon>Caulobacterales</taxon>
        <taxon>Caulobacteraceae</taxon>
        <taxon>Phenylobacterium</taxon>
    </lineage>
</organism>
<dbReference type="GO" id="GO:0006508">
    <property type="term" value="P:proteolysis"/>
    <property type="evidence" value="ECO:0007669"/>
    <property type="project" value="UniProtKB-KW"/>
</dbReference>
<evidence type="ECO:0000256" key="15">
    <source>
        <dbReference type="SAM" id="MobiDB-lite"/>
    </source>
</evidence>
<dbReference type="GO" id="GO:0071555">
    <property type="term" value="P:cell wall organization"/>
    <property type="evidence" value="ECO:0007669"/>
    <property type="project" value="UniProtKB-KW"/>
</dbReference>
<protein>
    <submittedName>
        <fullName evidence="18">Penicillin-binding protein</fullName>
    </submittedName>
</protein>
<dbReference type="InterPro" id="IPR012338">
    <property type="entry name" value="Beta-lactam/transpept-like"/>
</dbReference>
<dbReference type="SUPFAM" id="SSF53955">
    <property type="entry name" value="Lysozyme-like"/>
    <property type="match status" value="1"/>
</dbReference>
<keyword evidence="9" id="KW-0133">Cell shape</keyword>
<keyword evidence="11" id="KW-0511">Multifunctional enzyme</keyword>
<evidence type="ECO:0000313" key="19">
    <source>
        <dbReference type="Proteomes" id="UP000249254"/>
    </source>
</evidence>
<dbReference type="Pfam" id="PF00912">
    <property type="entry name" value="Transgly"/>
    <property type="match status" value="1"/>
</dbReference>
<name>A0A328AIQ7_9CAUL</name>
<evidence type="ECO:0000256" key="10">
    <source>
        <dbReference type="ARBA" id="ARBA00022984"/>
    </source>
</evidence>
<dbReference type="GO" id="GO:0009002">
    <property type="term" value="F:serine-type D-Ala-D-Ala carboxypeptidase activity"/>
    <property type="evidence" value="ECO:0007669"/>
    <property type="project" value="UniProtKB-EC"/>
</dbReference>
<evidence type="ECO:0000256" key="2">
    <source>
        <dbReference type="ARBA" id="ARBA00007090"/>
    </source>
</evidence>
<dbReference type="OrthoDB" id="9766909at2"/>
<dbReference type="SUPFAM" id="SSF56601">
    <property type="entry name" value="beta-lactamase/transpeptidase-like"/>
    <property type="match status" value="1"/>
</dbReference>
<reference evidence="19" key="1">
    <citation type="submission" date="2018-05" db="EMBL/GenBank/DDBJ databases">
        <authorList>
            <person name="Li X."/>
        </authorList>
    </citation>
    <scope>NUCLEOTIDE SEQUENCE [LARGE SCALE GENOMIC DNA]</scope>
    <source>
        <strain evidence="19">LX32</strain>
    </source>
</reference>
<keyword evidence="19" id="KW-1185">Reference proteome</keyword>
<dbReference type="InterPro" id="IPR036950">
    <property type="entry name" value="PBP_transglycosylase"/>
</dbReference>
<dbReference type="Gene3D" id="3.40.710.10">
    <property type="entry name" value="DD-peptidase/beta-lactamase superfamily"/>
    <property type="match status" value="1"/>
</dbReference>
<evidence type="ECO:0000256" key="11">
    <source>
        <dbReference type="ARBA" id="ARBA00023268"/>
    </source>
</evidence>
<feature type="compositionally biased region" description="Pro residues" evidence="15">
    <location>
        <begin position="572"/>
        <end position="594"/>
    </location>
</feature>
<dbReference type="GO" id="GO:0009252">
    <property type="term" value="P:peptidoglycan biosynthetic process"/>
    <property type="evidence" value="ECO:0007669"/>
    <property type="project" value="UniProtKB-UniPathway"/>
</dbReference>
<comment type="catalytic activity">
    <reaction evidence="14">
        <text>[GlcNAc-(1-&gt;4)-Mur2Ac(oyl-L-Ala-gamma-D-Glu-L-Lys-D-Ala-D-Ala)](n)-di-trans,octa-cis-undecaprenyl diphosphate + beta-D-GlcNAc-(1-&gt;4)-Mur2Ac(oyl-L-Ala-gamma-D-Glu-L-Lys-D-Ala-D-Ala)-di-trans,octa-cis-undecaprenyl diphosphate = [GlcNAc-(1-&gt;4)-Mur2Ac(oyl-L-Ala-gamma-D-Glu-L-Lys-D-Ala-D-Ala)](n+1)-di-trans,octa-cis-undecaprenyl diphosphate + di-trans,octa-cis-undecaprenyl diphosphate + H(+)</text>
        <dbReference type="Rhea" id="RHEA:23708"/>
        <dbReference type="Rhea" id="RHEA-COMP:9602"/>
        <dbReference type="Rhea" id="RHEA-COMP:9603"/>
        <dbReference type="ChEBI" id="CHEBI:15378"/>
        <dbReference type="ChEBI" id="CHEBI:58405"/>
        <dbReference type="ChEBI" id="CHEBI:60033"/>
        <dbReference type="ChEBI" id="CHEBI:78435"/>
        <dbReference type="EC" id="2.4.99.28"/>
    </reaction>
</comment>
<comment type="similarity">
    <text evidence="3">In the N-terminal section; belongs to the glycosyltransferase 51 family.</text>
</comment>
<feature type="region of interest" description="Disordered" evidence="15">
    <location>
        <begin position="568"/>
        <end position="604"/>
    </location>
</feature>
<feature type="compositionally biased region" description="Low complexity" evidence="15">
    <location>
        <begin position="595"/>
        <end position="604"/>
    </location>
</feature>
<dbReference type="AlphaFoldDB" id="A0A328AIQ7"/>
<evidence type="ECO:0000256" key="8">
    <source>
        <dbReference type="ARBA" id="ARBA00022801"/>
    </source>
</evidence>
<evidence type="ECO:0000256" key="3">
    <source>
        <dbReference type="ARBA" id="ARBA00007739"/>
    </source>
</evidence>
<evidence type="ECO:0000256" key="12">
    <source>
        <dbReference type="ARBA" id="ARBA00023316"/>
    </source>
</evidence>
<comment type="catalytic activity">
    <reaction evidence="13">
        <text>Preferential cleavage: (Ac)2-L-Lys-D-Ala-|-D-Ala. Also transpeptidation of peptidyl-alanyl moieties that are N-acyl substituents of D-alanine.</text>
        <dbReference type="EC" id="3.4.16.4"/>
    </reaction>
</comment>
<evidence type="ECO:0000256" key="14">
    <source>
        <dbReference type="ARBA" id="ARBA00049902"/>
    </source>
</evidence>
<dbReference type="Proteomes" id="UP000249254">
    <property type="component" value="Unassembled WGS sequence"/>
</dbReference>
<evidence type="ECO:0000256" key="7">
    <source>
        <dbReference type="ARBA" id="ARBA00022679"/>
    </source>
</evidence>
<dbReference type="Gene3D" id="1.10.3810.10">
    <property type="entry name" value="Biosynthetic peptidoglycan transglycosylase-like"/>
    <property type="match status" value="1"/>
</dbReference>
<keyword evidence="5" id="KW-0645">Protease</keyword>
<evidence type="ECO:0000256" key="1">
    <source>
        <dbReference type="ARBA" id="ARBA00004752"/>
    </source>
</evidence>
<dbReference type="InterPro" id="IPR001264">
    <property type="entry name" value="Glyco_trans_51"/>
</dbReference>
<dbReference type="GO" id="GO:0008658">
    <property type="term" value="F:penicillin binding"/>
    <property type="evidence" value="ECO:0007669"/>
    <property type="project" value="InterPro"/>
</dbReference>
<dbReference type="Pfam" id="PF00905">
    <property type="entry name" value="Transpeptidase"/>
    <property type="match status" value="1"/>
</dbReference>
<dbReference type="InterPro" id="IPR050396">
    <property type="entry name" value="Glycosyltr_51/Transpeptidase"/>
</dbReference>
<dbReference type="InterPro" id="IPR023346">
    <property type="entry name" value="Lysozyme-like_dom_sf"/>
</dbReference>
<keyword evidence="10" id="KW-0573">Peptidoglycan synthesis</keyword>
<dbReference type="FunFam" id="1.10.3810.10:FF:000001">
    <property type="entry name" value="Penicillin-binding protein 1A"/>
    <property type="match status" value="1"/>
</dbReference>
<keyword evidence="4" id="KW-0121">Carboxypeptidase</keyword>
<dbReference type="RefSeq" id="WP_111528463.1">
    <property type="nucleotide sequence ID" value="NZ_JBHRSG010000004.1"/>
</dbReference>
<evidence type="ECO:0000256" key="4">
    <source>
        <dbReference type="ARBA" id="ARBA00022645"/>
    </source>
</evidence>
<keyword evidence="7" id="KW-0808">Transferase</keyword>
<evidence type="ECO:0000256" key="6">
    <source>
        <dbReference type="ARBA" id="ARBA00022676"/>
    </source>
</evidence>
<evidence type="ECO:0000256" key="9">
    <source>
        <dbReference type="ARBA" id="ARBA00022960"/>
    </source>
</evidence>
<evidence type="ECO:0000259" key="16">
    <source>
        <dbReference type="Pfam" id="PF00905"/>
    </source>
</evidence>
<gene>
    <name evidence="18" type="ORF">DJ017_09335</name>
</gene>
<sequence length="604" mass="64749">MIGLVAAVSILGQTPELPALPPIRRDPQITYVDRNGQVLGVRGGRYAPPVNVDRLPAYVPAAFVSIEDQHFWEHSGFDPLRMAKALAVDALKGRAAQGASTITQQTAKLLFLSSEKSVERKATELVYAIQLEQSYSKKQILGLYLSRAYFGEGAYGLEAAAQRYFNKPAARLTIREAAMLASLMKSPTNYDPVTQPEANAQRARLVLDAMVQTGAITSAQRAQALAATPKVWKSAAQAPAQYFLDWIDDQTLKIVGRPKQDLVVETTLDLTLEDAAADSIRATTARYKAQGVEQAAVVSVDGFGRVWTMVGGTDFATAPYNRAVEAHRQAGSAWKPFVYLTALEQGRTPETPVVDEPVTIAGWSPKNYEEGFLGPITMQKALAESVNTVAARVADEVGRQNVAATARRLGIVSTINTDPAMALGTSLVTPLEMAQAYAVLANGGYRVQAYGVERIRAGGQVLYQHRNPPLQLVAANPAFSELTGMMRTVLTEGTGVRAAVPGYDLAGKTGTTSDYKDAWFCGFTGGFATVVWMGRDDNSSMRKVTGGLAPAEAWKTYMVKALKRVPRLQIPVGPPPPPPPPPIDPNALPPPAVPAPAATPVGAR</sequence>
<dbReference type="GO" id="GO:0030288">
    <property type="term" value="C:outer membrane-bounded periplasmic space"/>
    <property type="evidence" value="ECO:0007669"/>
    <property type="project" value="TreeGrafter"/>
</dbReference>
<keyword evidence="12" id="KW-0961">Cell wall biogenesis/degradation</keyword>
<comment type="caution">
    <text evidence="18">The sequence shown here is derived from an EMBL/GenBank/DDBJ whole genome shotgun (WGS) entry which is preliminary data.</text>
</comment>
<dbReference type="NCBIfam" id="TIGR02074">
    <property type="entry name" value="PBP_1a_fam"/>
    <property type="match status" value="1"/>
</dbReference>
<dbReference type="PANTHER" id="PTHR32282:SF33">
    <property type="entry name" value="PEPTIDOGLYCAN GLYCOSYLTRANSFERASE"/>
    <property type="match status" value="1"/>
</dbReference>
<feature type="domain" description="Glycosyl transferase family 51" evidence="17">
    <location>
        <begin position="44"/>
        <end position="210"/>
    </location>
</feature>
<comment type="pathway">
    <text evidence="1">Cell wall biogenesis; peptidoglycan biosynthesis.</text>
</comment>
<dbReference type="GO" id="GO:0008955">
    <property type="term" value="F:peptidoglycan glycosyltransferase activity"/>
    <property type="evidence" value="ECO:0007669"/>
    <property type="project" value="UniProtKB-EC"/>
</dbReference>